<dbReference type="STRING" id="1027371.GOALK_029_00250"/>
<proteinExistence type="inferred from homology"/>
<evidence type="ECO:0000256" key="4">
    <source>
        <dbReference type="ARBA" id="ARBA00023145"/>
    </source>
</evidence>
<evidence type="ECO:0000256" key="3">
    <source>
        <dbReference type="ARBA" id="ARBA00022801"/>
    </source>
</evidence>
<keyword evidence="4" id="KW-0865">Zymogen</keyword>
<reference evidence="5 6" key="1">
    <citation type="submission" date="2011-05" db="EMBL/GenBank/DDBJ databases">
        <title>Whole genome shotgun sequence of Gordonia alkanivorans NBRC 16433.</title>
        <authorList>
            <person name="Hosoyama A."/>
            <person name="Nakamura S."/>
            <person name="Takarada H."/>
            <person name="Tsuchikane K."/>
            <person name="Yamazaki S."/>
            <person name="Fujita N."/>
        </authorList>
    </citation>
    <scope>NUCLEOTIDE SEQUENCE [LARGE SCALE GENOMIC DNA]</scope>
    <source>
        <strain evidence="5 6">NBRC 16433</strain>
    </source>
</reference>
<evidence type="ECO:0000313" key="6">
    <source>
        <dbReference type="Proteomes" id="UP000003558"/>
    </source>
</evidence>
<evidence type="ECO:0000256" key="1">
    <source>
        <dbReference type="ARBA" id="ARBA00009381"/>
    </source>
</evidence>
<dbReference type="InterPro" id="IPR051792">
    <property type="entry name" value="GGT_bact"/>
</dbReference>
<evidence type="ECO:0000256" key="2">
    <source>
        <dbReference type="ARBA" id="ARBA00022679"/>
    </source>
</evidence>
<dbReference type="GO" id="GO:0016787">
    <property type="term" value="F:hydrolase activity"/>
    <property type="evidence" value="ECO:0007669"/>
    <property type="project" value="UniProtKB-KW"/>
</dbReference>
<dbReference type="Gene3D" id="3.60.20.40">
    <property type="match status" value="1"/>
</dbReference>
<dbReference type="SUPFAM" id="SSF56235">
    <property type="entry name" value="N-terminal nucleophile aminohydrolases (Ntn hydrolases)"/>
    <property type="match status" value="1"/>
</dbReference>
<sequence length="555" mass="58096">MTEASAAVTSDTTTGQTSAVAGAYAVSTPHAAASEAAVDVLAKGGNAVDAAVAAAAVCVVVQPFSSSLAGVGWATVHDAATGLTEVLECCGTVPLGLDPAALPVDDTGMCDVAELERTRRLLLAGLTPALAIGWAELVARKGTWPVDRVLTYAIELAAEGCTVSPLLGAMLSKFVDRLERWPSSRSVFFRDGKPLAAGDLLVQSDLADTLTRLSDNGPDEFRTGTTAEAVARFYTDNGGVVGADDLRGQCPQWHPALTTSYRGWEIHAAPGPLGDVSFASGLNVLEQWPPFRSPDDPEYVHVSVESAKLVARERARYIGDRTPPETVAWLLDESHTESLRSQISDRAKPIAADLSAGDTITLCVVDAAGNAVNLMQTVGGIFGTGAVVPGTGMLTNTSASFSYPRNCGFNDIRPGGKLEQNPCLPVVFDADGKVRLVVGSPGGKTRVETVRQMLVNVLDFGMTLDDAVNAPRFLRGSDGRSVLFEAATPPSDRLVAALRSRGHEVVMSDDTFGTGQAVEVDPVSGLRRGGADRRLESVALAGSVPDRDGDLLRSE</sequence>
<keyword evidence="3" id="KW-0378">Hydrolase</keyword>
<protein>
    <submittedName>
        <fullName evidence="5">Putative gamma-glutamyltranspeptidase</fullName>
    </submittedName>
</protein>
<accession>F9VRY1</accession>
<dbReference type="InterPro" id="IPR043137">
    <property type="entry name" value="GGT_ssub_C"/>
</dbReference>
<dbReference type="RefSeq" id="WP_006357538.1">
    <property type="nucleotide sequence ID" value="NZ_BACI01000029.1"/>
</dbReference>
<dbReference type="Gene3D" id="1.10.246.130">
    <property type="match status" value="1"/>
</dbReference>
<dbReference type="AlphaFoldDB" id="F9VRY1"/>
<dbReference type="Proteomes" id="UP000003558">
    <property type="component" value="Unassembled WGS sequence"/>
</dbReference>
<name>F9VRY1_9ACTN</name>
<dbReference type="PANTHER" id="PTHR43199:SF1">
    <property type="entry name" value="GLUTATHIONE HYDROLASE PROENZYME"/>
    <property type="match status" value="1"/>
</dbReference>
<dbReference type="PANTHER" id="PTHR43199">
    <property type="entry name" value="GLUTATHIONE HYDROLASE"/>
    <property type="match status" value="1"/>
</dbReference>
<organism evidence="5 6">
    <name type="scientific">Gordonia alkanivorans NBRC 16433</name>
    <dbReference type="NCBI Taxonomy" id="1027371"/>
    <lineage>
        <taxon>Bacteria</taxon>
        <taxon>Bacillati</taxon>
        <taxon>Actinomycetota</taxon>
        <taxon>Actinomycetes</taxon>
        <taxon>Mycobacteriales</taxon>
        <taxon>Gordoniaceae</taxon>
        <taxon>Gordonia</taxon>
    </lineage>
</organism>
<dbReference type="eggNOG" id="COG0405">
    <property type="taxonomic scope" value="Bacteria"/>
</dbReference>
<dbReference type="InterPro" id="IPR043138">
    <property type="entry name" value="GGT_lsub"/>
</dbReference>
<comment type="similarity">
    <text evidence="1">Belongs to the gamma-glutamyltransferase family.</text>
</comment>
<evidence type="ECO:0000313" key="5">
    <source>
        <dbReference type="EMBL" id="GAA11370.1"/>
    </source>
</evidence>
<comment type="caution">
    <text evidence="5">The sequence shown here is derived from an EMBL/GenBank/DDBJ whole genome shotgun (WGS) entry which is preliminary data.</text>
</comment>
<gene>
    <name evidence="5" type="ORF">GOALK_029_00250</name>
</gene>
<dbReference type="PRINTS" id="PR01210">
    <property type="entry name" value="GGTRANSPTASE"/>
</dbReference>
<dbReference type="Pfam" id="PF01019">
    <property type="entry name" value="G_glu_transpept"/>
    <property type="match status" value="1"/>
</dbReference>
<dbReference type="EMBL" id="BACI01000029">
    <property type="protein sequence ID" value="GAA11370.1"/>
    <property type="molecule type" value="Genomic_DNA"/>
</dbReference>
<dbReference type="InterPro" id="IPR029055">
    <property type="entry name" value="Ntn_hydrolases_N"/>
</dbReference>
<keyword evidence="2" id="KW-0808">Transferase</keyword>
<dbReference type="GO" id="GO:0016740">
    <property type="term" value="F:transferase activity"/>
    <property type="evidence" value="ECO:0007669"/>
    <property type="project" value="UniProtKB-KW"/>
</dbReference>